<evidence type="ECO:0000313" key="4">
    <source>
        <dbReference type="Proteomes" id="UP000184420"/>
    </source>
</evidence>
<dbReference type="Pfam" id="PF00144">
    <property type="entry name" value="Beta-lactamase"/>
    <property type="match status" value="1"/>
</dbReference>
<dbReference type="RefSeq" id="WP_073085488.1">
    <property type="nucleotide sequence ID" value="NZ_FRBL01000009.1"/>
</dbReference>
<dbReference type="EMBL" id="FRBL01000009">
    <property type="protein sequence ID" value="SHM58247.1"/>
    <property type="molecule type" value="Genomic_DNA"/>
</dbReference>
<dbReference type="AlphaFoldDB" id="A0A1M7K0B1"/>
<evidence type="ECO:0000313" key="3">
    <source>
        <dbReference type="EMBL" id="SHM58247.1"/>
    </source>
</evidence>
<evidence type="ECO:0000259" key="2">
    <source>
        <dbReference type="Pfam" id="PF00144"/>
    </source>
</evidence>
<proteinExistence type="predicted"/>
<feature type="chain" id="PRO_5012997643" evidence="1">
    <location>
        <begin position="20"/>
        <end position="394"/>
    </location>
</feature>
<feature type="domain" description="Beta-lactamase-related" evidence="2">
    <location>
        <begin position="37"/>
        <end position="363"/>
    </location>
</feature>
<gene>
    <name evidence="3" type="ORF">SAMN05444266_10978</name>
</gene>
<protein>
    <submittedName>
        <fullName evidence="3">CubicO group peptidase, beta-lactamase class C family</fullName>
    </submittedName>
</protein>
<dbReference type="PANTHER" id="PTHR43283:SF18">
    <property type="match status" value="1"/>
</dbReference>
<organism evidence="3 4">
    <name type="scientific">Chitinophaga jiangningensis</name>
    <dbReference type="NCBI Taxonomy" id="1419482"/>
    <lineage>
        <taxon>Bacteria</taxon>
        <taxon>Pseudomonadati</taxon>
        <taxon>Bacteroidota</taxon>
        <taxon>Chitinophagia</taxon>
        <taxon>Chitinophagales</taxon>
        <taxon>Chitinophagaceae</taxon>
        <taxon>Chitinophaga</taxon>
    </lineage>
</organism>
<keyword evidence="1" id="KW-0732">Signal</keyword>
<sequence length="394" mass="44426">MKNIILTIVSLLILTFSTAAQQIKRIDNSSIAAAALTSTIQQLVDTAQVTGLVISILNNNQPVYTKAFGYADKPKELKMDTSTIFWSCSFSKAVFGYCVMRLVEKNVLDLDTPLVKYLSKPLPDYVFTKKTRGYQDIRNDLRYEKITARICLNHTSGLPNYRGFEVDGKLKIRFAPGTRYSYSGEGIYLLQFVIEQLYGKDYETIAREEVFQPLGMTHSSYVWQADFNNNHAVGHDSLQQAYEFDERTTAHAAGSMYTNITDYAKFMGALLQQKGLTKQGFNALFHSDVAILSRQQFGPNALLDDKTPATTPLWYGLGSGILKTPYGNAFFKEGHSEGWQHHSIGFPDKGIAVVIMTNSDQGDHIFKALLETTIGDTYTPWYWENYIPFDYVSK</sequence>
<evidence type="ECO:0000256" key="1">
    <source>
        <dbReference type="SAM" id="SignalP"/>
    </source>
</evidence>
<dbReference type="InterPro" id="IPR001466">
    <property type="entry name" value="Beta-lactam-related"/>
</dbReference>
<dbReference type="OrthoDB" id="1357763at2"/>
<feature type="signal peptide" evidence="1">
    <location>
        <begin position="1"/>
        <end position="19"/>
    </location>
</feature>
<reference evidence="3 4" key="1">
    <citation type="submission" date="2016-11" db="EMBL/GenBank/DDBJ databases">
        <authorList>
            <person name="Jaros S."/>
            <person name="Januszkiewicz K."/>
            <person name="Wedrychowicz H."/>
        </authorList>
    </citation>
    <scope>NUCLEOTIDE SEQUENCE [LARGE SCALE GENOMIC DNA]</scope>
    <source>
        <strain evidence="3 4">DSM 27406</strain>
    </source>
</reference>
<keyword evidence="4" id="KW-1185">Reference proteome</keyword>
<dbReference type="InterPro" id="IPR012338">
    <property type="entry name" value="Beta-lactam/transpept-like"/>
</dbReference>
<dbReference type="Gene3D" id="3.40.710.10">
    <property type="entry name" value="DD-peptidase/beta-lactamase superfamily"/>
    <property type="match status" value="1"/>
</dbReference>
<dbReference type="InterPro" id="IPR050789">
    <property type="entry name" value="Diverse_Enzym_Activities"/>
</dbReference>
<dbReference type="PANTHER" id="PTHR43283">
    <property type="entry name" value="BETA-LACTAMASE-RELATED"/>
    <property type="match status" value="1"/>
</dbReference>
<dbReference type="STRING" id="1419482.SAMN05444266_10978"/>
<name>A0A1M7K0B1_9BACT</name>
<dbReference type="Proteomes" id="UP000184420">
    <property type="component" value="Unassembled WGS sequence"/>
</dbReference>
<dbReference type="SUPFAM" id="SSF56601">
    <property type="entry name" value="beta-lactamase/transpeptidase-like"/>
    <property type="match status" value="1"/>
</dbReference>
<accession>A0A1M7K0B1</accession>